<evidence type="ECO:0000256" key="4">
    <source>
        <dbReference type="ARBA" id="ARBA00023136"/>
    </source>
</evidence>
<feature type="transmembrane region" description="Helical" evidence="6">
    <location>
        <begin position="33"/>
        <end position="53"/>
    </location>
</feature>
<feature type="region of interest" description="Disordered" evidence="5">
    <location>
        <begin position="90"/>
        <end position="113"/>
    </location>
</feature>
<reference evidence="7" key="2">
    <citation type="submission" date="2020-09" db="EMBL/GenBank/DDBJ databases">
        <authorList>
            <person name="Sun Q."/>
            <person name="Zhou Y."/>
        </authorList>
    </citation>
    <scope>NUCLEOTIDE SEQUENCE</scope>
    <source>
        <strain evidence="7">CGMCC 1.15794</strain>
    </source>
</reference>
<reference evidence="7" key="1">
    <citation type="journal article" date="2014" name="Int. J. Syst. Evol. Microbiol.">
        <title>Complete genome sequence of Corynebacterium casei LMG S-19264T (=DSM 44701T), isolated from a smear-ripened cheese.</title>
        <authorList>
            <consortium name="US DOE Joint Genome Institute (JGI-PGF)"/>
            <person name="Walter F."/>
            <person name="Albersmeier A."/>
            <person name="Kalinowski J."/>
            <person name="Ruckert C."/>
        </authorList>
    </citation>
    <scope>NUCLEOTIDE SEQUENCE</scope>
    <source>
        <strain evidence="7">CGMCC 1.15794</strain>
    </source>
</reference>
<keyword evidence="8" id="KW-1185">Reference proteome</keyword>
<dbReference type="EMBL" id="BMJY01000009">
    <property type="protein sequence ID" value="GGH45710.1"/>
    <property type="molecule type" value="Genomic_DNA"/>
</dbReference>
<evidence type="ECO:0000256" key="2">
    <source>
        <dbReference type="ARBA" id="ARBA00022692"/>
    </source>
</evidence>
<dbReference type="GO" id="GO:0016020">
    <property type="term" value="C:membrane"/>
    <property type="evidence" value="ECO:0007669"/>
    <property type="project" value="UniProtKB-SubCell"/>
</dbReference>
<dbReference type="AlphaFoldDB" id="A0A917IES5"/>
<dbReference type="InterPro" id="IPR039428">
    <property type="entry name" value="NUOK/Mnh_C1-like"/>
</dbReference>
<dbReference type="Pfam" id="PF00420">
    <property type="entry name" value="Oxidored_q2"/>
    <property type="match status" value="1"/>
</dbReference>
<comment type="subcellular location">
    <subcellularLocation>
        <location evidence="1">Membrane</location>
        <topology evidence="1">Multi-pass membrane protein</topology>
    </subcellularLocation>
</comment>
<sequence length="113" mass="11533">MTVTLWYLLVGSAIAVAACARMLLSRDPVGRLIAMNVVGAGAFLIMLALAARSEQFDPVLAALVITGLVITVAFTGLGAVLIRRIEGAEAADGDDDGDDTGDDGRSGDRAGGE</sequence>
<keyword evidence="3 6" id="KW-1133">Transmembrane helix</keyword>
<feature type="transmembrane region" description="Helical" evidence="6">
    <location>
        <begin position="59"/>
        <end position="82"/>
    </location>
</feature>
<gene>
    <name evidence="7" type="ORF">GCM10010921_21290</name>
</gene>
<evidence type="ECO:0000313" key="8">
    <source>
        <dbReference type="Proteomes" id="UP000657592"/>
    </source>
</evidence>
<accession>A0A917IES5</accession>
<feature type="compositionally biased region" description="Acidic residues" evidence="5">
    <location>
        <begin position="90"/>
        <end position="101"/>
    </location>
</feature>
<evidence type="ECO:0000256" key="1">
    <source>
        <dbReference type="ARBA" id="ARBA00004141"/>
    </source>
</evidence>
<proteinExistence type="predicted"/>
<dbReference type="RefSeq" id="WP_188756272.1">
    <property type="nucleotide sequence ID" value="NZ_BMJY01000009.1"/>
</dbReference>
<evidence type="ECO:0000313" key="7">
    <source>
        <dbReference type="EMBL" id="GGH45710.1"/>
    </source>
</evidence>
<organism evidence="7 8">
    <name type="scientific">Microbacterium album</name>
    <dbReference type="NCBI Taxonomy" id="2053191"/>
    <lineage>
        <taxon>Bacteria</taxon>
        <taxon>Bacillati</taxon>
        <taxon>Actinomycetota</taxon>
        <taxon>Actinomycetes</taxon>
        <taxon>Micrococcales</taxon>
        <taxon>Microbacteriaceae</taxon>
        <taxon>Microbacterium</taxon>
    </lineage>
</organism>
<feature type="transmembrane region" description="Helical" evidence="6">
    <location>
        <begin position="6"/>
        <end position="24"/>
    </location>
</feature>
<dbReference type="Proteomes" id="UP000657592">
    <property type="component" value="Unassembled WGS sequence"/>
</dbReference>
<protein>
    <submittedName>
        <fullName evidence="7">Uncharacterized protein</fullName>
    </submittedName>
</protein>
<comment type="caution">
    <text evidence="7">The sequence shown here is derived from an EMBL/GenBank/DDBJ whole genome shotgun (WGS) entry which is preliminary data.</text>
</comment>
<evidence type="ECO:0000256" key="3">
    <source>
        <dbReference type="ARBA" id="ARBA00022989"/>
    </source>
</evidence>
<name>A0A917IES5_9MICO</name>
<evidence type="ECO:0000256" key="5">
    <source>
        <dbReference type="SAM" id="MobiDB-lite"/>
    </source>
</evidence>
<feature type="compositionally biased region" description="Basic and acidic residues" evidence="5">
    <location>
        <begin position="102"/>
        <end position="113"/>
    </location>
</feature>
<evidence type="ECO:0000256" key="6">
    <source>
        <dbReference type="SAM" id="Phobius"/>
    </source>
</evidence>
<keyword evidence="4 6" id="KW-0472">Membrane</keyword>
<dbReference type="Gene3D" id="1.10.287.3510">
    <property type="match status" value="1"/>
</dbReference>
<keyword evidence="2 6" id="KW-0812">Transmembrane</keyword>